<evidence type="ECO:0000313" key="1">
    <source>
        <dbReference type="EMBL" id="ALO44316.1"/>
    </source>
</evidence>
<sequence>MSEDAIKIAKNLLESDENYLDNVIALWRIGNEKYGQCWDTEYHVFGVIESETDHLPLKHVRPNCSADFLIKADEELAETIRYYRSDVANACRKIISSKNV</sequence>
<dbReference type="OrthoDB" id="9798690at2"/>
<gene>
    <name evidence="1" type="ORF">PP2015_3847</name>
</gene>
<accession>A0A0S2K7F4</accession>
<dbReference type="RefSeq" id="WP_058032182.1">
    <property type="nucleotide sequence ID" value="NZ_CP013188.1"/>
</dbReference>
<keyword evidence="2" id="KW-1185">Reference proteome</keyword>
<dbReference type="EMBL" id="CP013188">
    <property type="protein sequence ID" value="ALO44316.1"/>
    <property type="molecule type" value="Genomic_DNA"/>
</dbReference>
<proteinExistence type="predicted"/>
<dbReference type="PATRIC" id="fig|161398.10.peg.3932"/>
<dbReference type="AlphaFoldDB" id="A0A0S2K7F4"/>
<organism evidence="1 2">
    <name type="scientific">Pseudoalteromonas phenolica</name>
    <dbReference type="NCBI Taxonomy" id="161398"/>
    <lineage>
        <taxon>Bacteria</taxon>
        <taxon>Pseudomonadati</taxon>
        <taxon>Pseudomonadota</taxon>
        <taxon>Gammaproteobacteria</taxon>
        <taxon>Alteromonadales</taxon>
        <taxon>Pseudoalteromonadaceae</taxon>
        <taxon>Pseudoalteromonas</taxon>
    </lineage>
</organism>
<dbReference type="Proteomes" id="UP000061457">
    <property type="component" value="Chromosome II"/>
</dbReference>
<dbReference type="KEGG" id="pphe:PP2015_3847"/>
<reference evidence="1 2" key="1">
    <citation type="submission" date="2015-11" db="EMBL/GenBank/DDBJ databases">
        <authorList>
            <person name="Zhang Y."/>
            <person name="Guo Z."/>
        </authorList>
    </citation>
    <scope>NUCLEOTIDE SEQUENCE [LARGE SCALE GENOMIC DNA]</scope>
    <source>
        <strain evidence="1 2">KCTC 12086</strain>
    </source>
</reference>
<name>A0A0S2K7F4_9GAMM</name>
<protein>
    <submittedName>
        <fullName evidence="1">Uncharacterized protein</fullName>
    </submittedName>
</protein>
<evidence type="ECO:0000313" key="2">
    <source>
        <dbReference type="Proteomes" id="UP000061457"/>
    </source>
</evidence>